<name>A0A930BSZ1_9RHOO</name>
<proteinExistence type="predicted"/>
<comment type="caution">
    <text evidence="1">The sequence shown here is derived from an EMBL/GenBank/DDBJ whole genome shotgun (WGS) entry which is preliminary data.</text>
</comment>
<gene>
    <name evidence="1" type="ORF">HXL68_09480</name>
</gene>
<protein>
    <submittedName>
        <fullName evidence="1">Uncharacterized protein</fullName>
    </submittedName>
</protein>
<organism evidence="1 2">
    <name type="scientific">Dechloromonas agitata</name>
    <dbReference type="NCBI Taxonomy" id="73030"/>
    <lineage>
        <taxon>Bacteria</taxon>
        <taxon>Pseudomonadati</taxon>
        <taxon>Pseudomonadota</taxon>
        <taxon>Betaproteobacteria</taxon>
        <taxon>Rhodocyclales</taxon>
        <taxon>Azonexaceae</taxon>
        <taxon>Dechloromonas</taxon>
    </lineage>
</organism>
<evidence type="ECO:0000313" key="1">
    <source>
        <dbReference type="EMBL" id="MBF1165262.1"/>
    </source>
</evidence>
<accession>A0A930BSZ1</accession>
<reference evidence="1" key="1">
    <citation type="submission" date="2020-04" db="EMBL/GenBank/DDBJ databases">
        <title>Deep metagenomics examines the oral microbiome during advanced dental caries in children, revealing novel taxa and co-occurrences with host molecules.</title>
        <authorList>
            <person name="Baker J.L."/>
            <person name="Morton J.T."/>
            <person name="Dinis M."/>
            <person name="Alvarez R."/>
            <person name="Tran N.C."/>
            <person name="Knight R."/>
            <person name="Edlund A."/>
        </authorList>
    </citation>
    <scope>NUCLEOTIDE SEQUENCE</scope>
    <source>
        <strain evidence="1">JCVI_32_bin.24</strain>
    </source>
</reference>
<dbReference type="EMBL" id="JABZMI010000175">
    <property type="protein sequence ID" value="MBF1165262.1"/>
    <property type="molecule type" value="Genomic_DNA"/>
</dbReference>
<dbReference type="AlphaFoldDB" id="A0A930BSZ1"/>
<evidence type="ECO:0000313" key="2">
    <source>
        <dbReference type="Proteomes" id="UP000718593"/>
    </source>
</evidence>
<dbReference type="Proteomes" id="UP000718593">
    <property type="component" value="Unassembled WGS sequence"/>
</dbReference>
<sequence length="68" mass="7834">MNPPVLNAIYDIELCSGEQRIWRYLGEDRHAATWWEDIESGLEFSEGSLMYAWKIIGPHDNPAKPADE</sequence>
<dbReference type="RefSeq" id="WP_027458583.1">
    <property type="nucleotide sequence ID" value="NZ_JARBJQ010000001.1"/>
</dbReference>